<comment type="caution">
    <text evidence="1">The sequence shown here is derived from an EMBL/GenBank/DDBJ whole genome shotgun (WGS) entry which is preliminary data.</text>
</comment>
<sequence length="461" mass="49964">ILRLYAGKIFDSEARTLLSNRVITISADSGLIISVSEYDPLAFQLGGNDIDLRDATVLPGFVDAHVHFFLHAYAETRWDDQVTRESQAERIIRATMHARKTLLAGYTTVRDLGTEGAGDADIALRKCLSGPDPIIPGPRYFCANRALISTGSYGPKSSLHPDKEGADGVTGAEVVDGVDECKKAVRRQVGAGADWIKVGLVLLYYHGIRSRMANAAPLVAASTTPTFDREELQAILLEASRLGVKVAAHASDWNHVGSLPFHTLEHGDESLPPPGSEGDSESDADLAQRWKGRESCRSKSTTWVPTLSVYRISGGKRWTNALRTFRAALAAGFDNIACGGDTGPFPHGDNSLELRLMVEAGAPWDKVLSWATYGGWKCVRPLTWEGRRGKARLASVDALEEDPRVVGDNEVPFGVLRQGFAADIIATTGDLEKDFANAVDKNSISFVMKGGKVYKRDGKEV</sequence>
<accession>A0ACB8QJX7</accession>
<protein>
    <submittedName>
        <fullName evidence="1">Uncharacterized protein</fullName>
    </submittedName>
</protein>
<dbReference type="EMBL" id="MU273555">
    <property type="protein sequence ID" value="KAI0032141.1"/>
    <property type="molecule type" value="Genomic_DNA"/>
</dbReference>
<organism evidence="1 2">
    <name type="scientific">Vararia minispora EC-137</name>
    <dbReference type="NCBI Taxonomy" id="1314806"/>
    <lineage>
        <taxon>Eukaryota</taxon>
        <taxon>Fungi</taxon>
        <taxon>Dikarya</taxon>
        <taxon>Basidiomycota</taxon>
        <taxon>Agaricomycotina</taxon>
        <taxon>Agaricomycetes</taxon>
        <taxon>Russulales</taxon>
        <taxon>Lachnocladiaceae</taxon>
        <taxon>Vararia</taxon>
    </lineage>
</organism>
<reference evidence="1" key="2">
    <citation type="journal article" date="2022" name="New Phytol.">
        <title>Evolutionary transition to the ectomycorrhizal habit in the genomes of a hyperdiverse lineage of mushroom-forming fungi.</title>
        <authorList>
            <person name="Looney B."/>
            <person name="Miyauchi S."/>
            <person name="Morin E."/>
            <person name="Drula E."/>
            <person name="Courty P.E."/>
            <person name="Kohler A."/>
            <person name="Kuo A."/>
            <person name="LaButti K."/>
            <person name="Pangilinan J."/>
            <person name="Lipzen A."/>
            <person name="Riley R."/>
            <person name="Andreopoulos W."/>
            <person name="He G."/>
            <person name="Johnson J."/>
            <person name="Nolan M."/>
            <person name="Tritt A."/>
            <person name="Barry K.W."/>
            <person name="Grigoriev I.V."/>
            <person name="Nagy L.G."/>
            <person name="Hibbett D."/>
            <person name="Henrissat B."/>
            <person name="Matheny P.B."/>
            <person name="Labbe J."/>
            <person name="Martin F.M."/>
        </authorList>
    </citation>
    <scope>NUCLEOTIDE SEQUENCE</scope>
    <source>
        <strain evidence="1">EC-137</strain>
    </source>
</reference>
<keyword evidence="2" id="KW-1185">Reference proteome</keyword>
<reference evidence="1" key="1">
    <citation type="submission" date="2021-02" db="EMBL/GenBank/DDBJ databases">
        <authorList>
            <consortium name="DOE Joint Genome Institute"/>
            <person name="Ahrendt S."/>
            <person name="Looney B.P."/>
            <person name="Miyauchi S."/>
            <person name="Morin E."/>
            <person name="Drula E."/>
            <person name="Courty P.E."/>
            <person name="Chicoki N."/>
            <person name="Fauchery L."/>
            <person name="Kohler A."/>
            <person name="Kuo A."/>
            <person name="Labutti K."/>
            <person name="Pangilinan J."/>
            <person name="Lipzen A."/>
            <person name="Riley R."/>
            <person name="Andreopoulos W."/>
            <person name="He G."/>
            <person name="Johnson J."/>
            <person name="Barry K.W."/>
            <person name="Grigoriev I.V."/>
            <person name="Nagy L."/>
            <person name="Hibbett D."/>
            <person name="Henrissat B."/>
            <person name="Matheny P.B."/>
            <person name="Labbe J."/>
            <person name="Martin F."/>
        </authorList>
    </citation>
    <scope>NUCLEOTIDE SEQUENCE</scope>
    <source>
        <strain evidence="1">EC-137</strain>
    </source>
</reference>
<feature type="non-terminal residue" evidence="1">
    <location>
        <position position="461"/>
    </location>
</feature>
<name>A0ACB8QJX7_9AGAM</name>
<gene>
    <name evidence="1" type="ORF">K488DRAFT_38875</name>
</gene>
<dbReference type="Proteomes" id="UP000814128">
    <property type="component" value="Unassembled WGS sequence"/>
</dbReference>
<evidence type="ECO:0000313" key="2">
    <source>
        <dbReference type="Proteomes" id="UP000814128"/>
    </source>
</evidence>
<evidence type="ECO:0000313" key="1">
    <source>
        <dbReference type="EMBL" id="KAI0032141.1"/>
    </source>
</evidence>
<proteinExistence type="predicted"/>
<feature type="non-terminal residue" evidence="1">
    <location>
        <position position="1"/>
    </location>
</feature>